<dbReference type="InterPro" id="IPR049092">
    <property type="entry name" value="MIOS_a-sol"/>
</dbReference>
<keyword evidence="3" id="KW-0677">Repeat</keyword>
<name>R4XL90_TAPDE</name>
<comment type="caution">
    <text evidence="7">The sequence shown here is derived from an EMBL/GenBank/DDBJ whole genome shotgun (WGS) entry which is preliminary data.</text>
</comment>
<dbReference type="AlphaFoldDB" id="R4XL90"/>
<feature type="compositionally biased region" description="Basic and acidic residues" evidence="4">
    <location>
        <begin position="425"/>
        <end position="440"/>
    </location>
</feature>
<dbReference type="Pfam" id="PF17034">
    <property type="entry name" value="zinc_ribbon_16"/>
    <property type="match status" value="1"/>
</dbReference>
<dbReference type="OrthoDB" id="341486at2759"/>
<evidence type="ECO:0000259" key="5">
    <source>
        <dbReference type="Pfam" id="PF17034"/>
    </source>
</evidence>
<sequence length="910" mass="101899">MAKVMLKCGPSKSGFIESQGQKAFVYDYTTTLSPVSRVTHKGPPRVKFGRKILKTFEHPSRIQCLDCDNSSDSFVFGHQDGSVLFYRDVLSEPLNIAARQQRNCTSVKLRGAKTVAVGHDKVRNDASLTILDVESGIATGLYANSEAVSSLSWIPEDPHCILAGVNHRWIRLIDLRVNSKDLTAAISTPTTAVYEITCDSDSFGYASTCDNNILVWDRRRAEVPCLSLKSNASSHSCRVNQLRHDPSRRRHLAALSDDGTLDLWQFGSHHASDSSSFVHQHDFRSSSGRNGFDFVDMPTGFRSAWNIILSTEEPQKSQLLSFNTRRPTLGYSALGDFIILDEGRLKYERSPVRGILEDTLDSSTFPTYVNTASNPDSENPGDLSSEEEEEEKEEEAIIDPPKQEKFGKSFHPLLSRQLSSTRVPETSRNDSPDASRRASDESFVLNTYRDVSSSMYRRALHRYGLDPKANQNMVVDHSLKTVWTWLAWSTQATAEGKLSSGDFDFSLEGCLNIWNGQGGNPRRSRLPYSTDFFRAVESVNRNFDSDIFPESITAAPLRQLALTATGWCMTLAEFVTFQNRLIDAGEHAKAAFYSVAQSKDIQRAIEIMTAAGTSMDEAVSQYIESRGNDEAMRTWHDKCGVRGIDLDSPYIRAIFAYLSANDWRDVIDEQGLTLRERVALTLRYLRDEEVSPILQDLCRTESTEGNLEGLLLTGINLDALDLLQAYVDRTADVQTAALIASLKPSLYHERRVHRWVDDYRSFLSTMGLHIERCRFDVRRTTLLAGTKSVRSATAKQVSIRCNHCHATMDLQDHENGHNGHSHDTKGSRPSMQTQSSFSNAGKLTLCPNCRKALPKCVLCYLPVGAQSLLCLCLTCNHSMHDNHADDWFAKHSQCPAPQCTCECRSRDYIL</sequence>
<evidence type="ECO:0000256" key="3">
    <source>
        <dbReference type="ARBA" id="ARBA00022737"/>
    </source>
</evidence>
<feature type="domain" description="MIOS-like alpha-solenoid" evidence="6">
    <location>
        <begin position="455"/>
        <end position="684"/>
    </location>
</feature>
<dbReference type="SMART" id="SM00320">
    <property type="entry name" value="WD40"/>
    <property type="match status" value="4"/>
</dbReference>
<dbReference type="PANTHER" id="PTHR16453:SF9">
    <property type="entry name" value="GATOR COMPLEX PROTEIN MIOS"/>
    <property type="match status" value="1"/>
</dbReference>
<dbReference type="SUPFAM" id="SSF50978">
    <property type="entry name" value="WD40 repeat-like"/>
    <property type="match status" value="1"/>
</dbReference>
<comment type="similarity">
    <text evidence="1">Belongs to the WD repeat mio family.</text>
</comment>
<dbReference type="Gene3D" id="2.130.10.10">
    <property type="entry name" value="YVTN repeat-like/Quinoprotein amine dehydrogenase"/>
    <property type="match status" value="1"/>
</dbReference>
<dbReference type="PANTHER" id="PTHR16453">
    <property type="entry name" value="WD40 DOMAIN-CONTAINING PROTEIN MIO FAMILY MEMBER"/>
    <property type="match status" value="1"/>
</dbReference>
<keyword evidence="2" id="KW-0853">WD repeat</keyword>
<evidence type="ECO:0000313" key="8">
    <source>
        <dbReference type="Proteomes" id="UP000013776"/>
    </source>
</evidence>
<dbReference type="eggNOG" id="KOG1008">
    <property type="taxonomic scope" value="Eukaryota"/>
</dbReference>
<accession>R4XL90</accession>
<proteinExistence type="inferred from homology"/>
<dbReference type="Pfam" id="PF21719">
    <property type="entry name" value="MIOS_a-sol"/>
    <property type="match status" value="1"/>
</dbReference>
<organism evidence="7 8">
    <name type="scientific">Taphrina deformans (strain PYCC 5710 / ATCC 11124 / CBS 356.35 / IMI 108563 / JCM 9778 / NBRC 8474)</name>
    <name type="common">Peach leaf curl fungus</name>
    <name type="synonym">Lalaria deformans</name>
    <dbReference type="NCBI Taxonomy" id="1097556"/>
    <lineage>
        <taxon>Eukaryota</taxon>
        <taxon>Fungi</taxon>
        <taxon>Dikarya</taxon>
        <taxon>Ascomycota</taxon>
        <taxon>Taphrinomycotina</taxon>
        <taxon>Taphrinomycetes</taxon>
        <taxon>Taphrinales</taxon>
        <taxon>Taphrinaceae</taxon>
        <taxon>Taphrina</taxon>
    </lineage>
</organism>
<dbReference type="InterPro" id="IPR037593">
    <property type="entry name" value="MIOS/Sea4"/>
</dbReference>
<dbReference type="GO" id="GO:1904263">
    <property type="term" value="P:positive regulation of TORC1 signaling"/>
    <property type="evidence" value="ECO:0007669"/>
    <property type="project" value="TreeGrafter"/>
</dbReference>
<reference evidence="7 8" key="1">
    <citation type="journal article" date="2013" name="MBio">
        <title>Genome sequencing of the plant pathogen Taphrina deformans, the causal agent of peach leaf curl.</title>
        <authorList>
            <person name="Cisse O.H."/>
            <person name="Almeida J.M.G.C.F."/>
            <person name="Fonseca A."/>
            <person name="Kumar A.A."/>
            <person name="Salojaervi J."/>
            <person name="Overmyer K."/>
            <person name="Hauser P.M."/>
            <person name="Pagni M."/>
        </authorList>
    </citation>
    <scope>NUCLEOTIDE SEQUENCE [LARGE SCALE GENOMIC DNA]</scope>
    <source>
        <strain evidence="8">PYCC 5710 / ATCC 11124 / CBS 356.35 / IMI 108563 / JCM 9778 / NBRC 8474</strain>
    </source>
</reference>
<dbReference type="EMBL" id="CAHR02000199">
    <property type="protein sequence ID" value="CCG84074.1"/>
    <property type="molecule type" value="Genomic_DNA"/>
</dbReference>
<feature type="region of interest" description="Disordered" evidence="4">
    <location>
        <begin position="812"/>
        <end position="834"/>
    </location>
</feature>
<gene>
    <name evidence="7" type="ORF">TAPDE_004448</name>
</gene>
<feature type="compositionally biased region" description="Polar residues" evidence="4">
    <location>
        <begin position="364"/>
        <end position="377"/>
    </location>
</feature>
<feature type="region of interest" description="Disordered" evidence="4">
    <location>
        <begin position="364"/>
        <end position="440"/>
    </location>
</feature>
<evidence type="ECO:0000256" key="2">
    <source>
        <dbReference type="ARBA" id="ARBA00022574"/>
    </source>
</evidence>
<keyword evidence="8" id="KW-1185">Reference proteome</keyword>
<dbReference type="InterPro" id="IPR036322">
    <property type="entry name" value="WD40_repeat_dom_sf"/>
</dbReference>
<dbReference type="STRING" id="1097556.R4XL90"/>
<feature type="compositionally biased region" description="Acidic residues" evidence="4">
    <location>
        <begin position="384"/>
        <end position="397"/>
    </location>
</feature>
<dbReference type="InterPro" id="IPR031488">
    <property type="entry name" value="Zn_ribbon_mio"/>
</dbReference>
<dbReference type="InterPro" id="IPR001680">
    <property type="entry name" value="WD40_rpt"/>
</dbReference>
<dbReference type="VEuPathDB" id="FungiDB:TAPDE_004448"/>
<dbReference type="Proteomes" id="UP000013776">
    <property type="component" value="Unassembled WGS sequence"/>
</dbReference>
<dbReference type="InterPro" id="IPR015943">
    <property type="entry name" value="WD40/YVTN_repeat-like_dom_sf"/>
</dbReference>
<feature type="compositionally biased region" description="Basic and acidic residues" evidence="4">
    <location>
        <begin position="812"/>
        <end position="826"/>
    </location>
</feature>
<dbReference type="GO" id="GO:0005737">
    <property type="term" value="C:cytoplasm"/>
    <property type="evidence" value="ECO:0007669"/>
    <property type="project" value="TreeGrafter"/>
</dbReference>
<evidence type="ECO:0000313" key="7">
    <source>
        <dbReference type="EMBL" id="CCG84074.1"/>
    </source>
</evidence>
<feature type="domain" description="GATOR2 complex protein MIO zinc-ribbon like" evidence="5">
    <location>
        <begin position="868"/>
        <end position="905"/>
    </location>
</feature>
<evidence type="ECO:0000256" key="4">
    <source>
        <dbReference type="SAM" id="MobiDB-lite"/>
    </source>
</evidence>
<protein>
    <submittedName>
        <fullName evidence="7">Uncharacterized protein</fullName>
    </submittedName>
</protein>
<evidence type="ECO:0000256" key="1">
    <source>
        <dbReference type="ARBA" id="ARBA00009713"/>
    </source>
</evidence>
<evidence type="ECO:0000259" key="6">
    <source>
        <dbReference type="Pfam" id="PF21719"/>
    </source>
</evidence>